<dbReference type="InterPro" id="IPR003737">
    <property type="entry name" value="GlcNAc_PI_deacetylase-related"/>
</dbReference>
<dbReference type="InterPro" id="IPR024078">
    <property type="entry name" value="LmbE-like_dom_sf"/>
</dbReference>
<reference evidence="2 3" key="1">
    <citation type="submission" date="2014-04" db="EMBL/GenBank/DDBJ databases">
        <title>Characterization and application of a salt tolerant electro-active bacterium.</title>
        <authorList>
            <person name="Yang L."/>
            <person name="Wei S."/>
            <person name="Tay Q.X.M."/>
        </authorList>
    </citation>
    <scope>NUCLEOTIDE SEQUENCE [LARGE SCALE GENOMIC DNA]</scope>
    <source>
        <strain evidence="2 3">LY1</strain>
    </source>
</reference>
<dbReference type="InterPro" id="IPR029062">
    <property type="entry name" value="Class_I_gatase-like"/>
</dbReference>
<keyword evidence="1" id="KW-0732">Signal</keyword>
<accession>A0A074LJP4</accession>
<evidence type="ECO:0000313" key="2">
    <source>
        <dbReference type="EMBL" id="KEO74022.1"/>
    </source>
</evidence>
<feature type="signal peptide" evidence="1">
    <location>
        <begin position="1"/>
        <end position="21"/>
    </location>
</feature>
<sequence>MSYKWLSYVFAFLLVNTTILASPTNEPKSSAEIYHQVLKLKETKRVLYVAAHPDDENTRLISFLGNEIKAEVAYLSLTRGDGGQNLIGKELGIELGMIRTQELLKARQIDRGRQFFSRAIDFGFSKHPEETFKNWEKDKLLNDVVWVIRTFQPDIIITRFNTEPGSTHGHHTGSAILAGEAFSLAADSSAYPGHLPYTTPWQSKRIFWNAYNWGGAYEPEEGKLYHQYPVGNFNSLLGMSYSQMAADSRTMHKSQGFGSTAQIGNSEDYLQMVAGERFTSDPFEGVQNRWESIKNGKVIEGKIDRLLDTFDHRIPSQNIPQLISIKKELDKINLKEAWIIEKQSLIDEIILNAMGIIAEFNSNKELSYPGEVFKTQLIFNNPSSKELKLIDFSILDKTIPIDIDSKNNQTYKRDINITLPKDYPISQPYWLEDENDGNLFKISNQQAIGKPFNEPAVAGVLNVEIEKQLLRIDLPLKYKYNDPIDGEVNQPFTIIPEVSVKVKKNNLFLIKGQSNHIEIEVGFQGDVHEGNIIIDGLKDSEYKVVDQRTDEDKAKKIFTVEVFGKNDNAEKIQAKAIYVLNDGISYDQDIRRIKYKHIPNLTHFPASQFNILNLDITLSAQRIGYIPGAGDEVPEVLKELGYEVTYLEEGSLQLNNLKSFSTIITGIRAFNVNEDLANHMDQLLKYVHEGGNLIVQYNTSSPLLTSRLGPYDITLSRDRVTVEDSPVEIEKGHSLFSEPNQISDADFDNWVQERGLYFPGEWDERYNTPLTLHEPGESSKEGSLLISNYGEGTYSYSGLSWFRLLPAGVPGAIKLFVNLIEQ</sequence>
<comment type="caution">
    <text evidence="2">The sequence shown here is derived from an EMBL/GenBank/DDBJ whole genome shotgun (WGS) entry which is preliminary data.</text>
</comment>
<dbReference type="eggNOG" id="COG2120">
    <property type="taxonomic scope" value="Bacteria"/>
</dbReference>
<name>A0A074LJP4_9BACT</name>
<dbReference type="GO" id="GO:0000225">
    <property type="term" value="F:N-acetylglucosaminylphosphatidylinositol deacetylase activity"/>
    <property type="evidence" value="ECO:0007669"/>
    <property type="project" value="TreeGrafter"/>
</dbReference>
<dbReference type="Proteomes" id="UP000027821">
    <property type="component" value="Unassembled WGS sequence"/>
</dbReference>
<dbReference type="Gene3D" id="3.40.50.10320">
    <property type="entry name" value="LmbE-like"/>
    <property type="match status" value="1"/>
</dbReference>
<evidence type="ECO:0000313" key="3">
    <source>
        <dbReference type="Proteomes" id="UP000027821"/>
    </source>
</evidence>
<dbReference type="PANTHER" id="PTHR12993">
    <property type="entry name" value="N-ACETYLGLUCOSAMINYL-PHOSPHATIDYLINOSITOL DE-N-ACETYLASE-RELATED"/>
    <property type="match status" value="1"/>
</dbReference>
<dbReference type="Pfam" id="PF02585">
    <property type="entry name" value="PIG-L"/>
    <property type="match status" value="1"/>
</dbReference>
<dbReference type="SUPFAM" id="SSF52317">
    <property type="entry name" value="Class I glutamine amidotransferase-like"/>
    <property type="match status" value="1"/>
</dbReference>
<keyword evidence="3" id="KW-1185">Reference proteome</keyword>
<feature type="chain" id="PRO_5001696100" evidence="1">
    <location>
        <begin position="22"/>
        <end position="822"/>
    </location>
</feature>
<protein>
    <submittedName>
        <fullName evidence="2">LmbE family protein</fullName>
    </submittedName>
</protein>
<organism evidence="2 3">
    <name type="scientific">Anditalea andensis</name>
    <dbReference type="NCBI Taxonomy" id="1048983"/>
    <lineage>
        <taxon>Bacteria</taxon>
        <taxon>Pseudomonadati</taxon>
        <taxon>Bacteroidota</taxon>
        <taxon>Cytophagia</taxon>
        <taxon>Cytophagales</taxon>
        <taxon>Cytophagaceae</taxon>
        <taxon>Anditalea</taxon>
    </lineage>
</organism>
<dbReference type="EMBL" id="JMIH01000016">
    <property type="protein sequence ID" value="KEO74022.1"/>
    <property type="molecule type" value="Genomic_DNA"/>
</dbReference>
<dbReference type="PANTHER" id="PTHR12993:SF23">
    <property type="entry name" value="N-ACETYLGLUCOSAMINYLPHOSPHATIDYLINOSITOL DEACETYLASE"/>
    <property type="match status" value="1"/>
</dbReference>
<dbReference type="SUPFAM" id="SSF102588">
    <property type="entry name" value="LmbE-like"/>
    <property type="match status" value="1"/>
</dbReference>
<proteinExistence type="predicted"/>
<dbReference type="STRING" id="1048983.EL17_07680"/>
<gene>
    <name evidence="2" type="ORF">EL17_07680</name>
</gene>
<dbReference type="AlphaFoldDB" id="A0A074LJP4"/>
<dbReference type="RefSeq" id="WP_164675013.1">
    <property type="nucleotide sequence ID" value="NZ_JMIH01000016.1"/>
</dbReference>
<evidence type="ECO:0000256" key="1">
    <source>
        <dbReference type="SAM" id="SignalP"/>
    </source>
</evidence>